<evidence type="ECO:0000313" key="2">
    <source>
        <dbReference type="Proteomes" id="UP000886998"/>
    </source>
</evidence>
<organism evidence="1 2">
    <name type="scientific">Trichonephila inaurata madagascariensis</name>
    <dbReference type="NCBI Taxonomy" id="2747483"/>
    <lineage>
        <taxon>Eukaryota</taxon>
        <taxon>Metazoa</taxon>
        <taxon>Ecdysozoa</taxon>
        <taxon>Arthropoda</taxon>
        <taxon>Chelicerata</taxon>
        <taxon>Arachnida</taxon>
        <taxon>Araneae</taxon>
        <taxon>Araneomorphae</taxon>
        <taxon>Entelegynae</taxon>
        <taxon>Araneoidea</taxon>
        <taxon>Nephilidae</taxon>
        <taxon>Trichonephila</taxon>
        <taxon>Trichonephila inaurata</taxon>
    </lineage>
</organism>
<dbReference type="OrthoDB" id="10633176at2759"/>
<gene>
    <name evidence="1" type="ORF">TNIN_350521</name>
</gene>
<proteinExistence type="predicted"/>
<protein>
    <submittedName>
        <fullName evidence="1">Uncharacterized protein</fullName>
    </submittedName>
</protein>
<keyword evidence="2" id="KW-1185">Reference proteome</keyword>
<evidence type="ECO:0000313" key="1">
    <source>
        <dbReference type="EMBL" id="GFY74968.1"/>
    </source>
</evidence>
<sequence length="224" mass="25819">MRFANSILSKTKGWPFKLPSHILIAKELKPKLEESKHPSHVNGSRELTHAIAMNHVKSKGISISRKSCLETYSRAPYYLNSALEATAYAVLNTLFPIFVLTQDFFFYYQGSKQIPHQCVSRTLLSLIAFATTPLFWKYRSSSTLSICRDRRRKIGSKELPPKRNQGGFYMSSELERELNINQQQVHFLVEWARSPVDHLILLMMSPEQSFETDRIFLCSGTDRN</sequence>
<dbReference type="Proteomes" id="UP000886998">
    <property type="component" value="Unassembled WGS sequence"/>
</dbReference>
<reference evidence="1" key="1">
    <citation type="submission" date="2020-08" db="EMBL/GenBank/DDBJ databases">
        <title>Multicomponent nature underlies the extraordinary mechanical properties of spider dragline silk.</title>
        <authorList>
            <person name="Kono N."/>
            <person name="Nakamura H."/>
            <person name="Mori M."/>
            <person name="Yoshida Y."/>
            <person name="Ohtoshi R."/>
            <person name="Malay A.D."/>
            <person name="Moran D.A.P."/>
            <person name="Tomita M."/>
            <person name="Numata K."/>
            <person name="Arakawa K."/>
        </authorList>
    </citation>
    <scope>NUCLEOTIDE SEQUENCE</scope>
</reference>
<dbReference type="AlphaFoldDB" id="A0A8X6YQ81"/>
<accession>A0A8X6YQ81</accession>
<comment type="caution">
    <text evidence="1">The sequence shown here is derived from an EMBL/GenBank/DDBJ whole genome shotgun (WGS) entry which is preliminary data.</text>
</comment>
<name>A0A8X6YQ81_9ARAC</name>
<dbReference type="EMBL" id="BMAV01021049">
    <property type="protein sequence ID" value="GFY74968.1"/>
    <property type="molecule type" value="Genomic_DNA"/>
</dbReference>